<evidence type="ECO:0000256" key="1">
    <source>
        <dbReference type="ARBA" id="ARBA00004167"/>
    </source>
</evidence>
<evidence type="ECO:0000256" key="3">
    <source>
        <dbReference type="ARBA" id="ARBA00022989"/>
    </source>
</evidence>
<evidence type="ECO:0000259" key="6">
    <source>
        <dbReference type="Pfam" id="PF04357"/>
    </source>
</evidence>
<dbReference type="Proteomes" id="UP000617041">
    <property type="component" value="Unassembled WGS sequence"/>
</dbReference>
<evidence type="ECO:0000256" key="5">
    <source>
        <dbReference type="SAM" id="MobiDB-lite"/>
    </source>
</evidence>
<keyword evidence="8" id="KW-1185">Reference proteome</keyword>
<protein>
    <submittedName>
        <fullName evidence="7">Translocation/assembly module TamB domain-containing protein</fullName>
    </submittedName>
</protein>
<dbReference type="PANTHER" id="PTHR36985">
    <property type="entry name" value="TRANSLOCATION AND ASSEMBLY MODULE SUBUNIT TAMB"/>
    <property type="match status" value="1"/>
</dbReference>
<dbReference type="PANTHER" id="PTHR36985:SF1">
    <property type="entry name" value="TRANSLOCATION AND ASSEMBLY MODULE SUBUNIT TAMB"/>
    <property type="match status" value="1"/>
</dbReference>
<dbReference type="AlphaFoldDB" id="A0A934PXB3"/>
<feature type="compositionally biased region" description="Basic and acidic residues" evidence="5">
    <location>
        <begin position="105"/>
        <end position="116"/>
    </location>
</feature>
<keyword evidence="2" id="KW-0812">Transmembrane</keyword>
<dbReference type="GO" id="GO:0009306">
    <property type="term" value="P:protein secretion"/>
    <property type="evidence" value="ECO:0007669"/>
    <property type="project" value="InterPro"/>
</dbReference>
<dbReference type="Pfam" id="PF04357">
    <property type="entry name" value="TamB"/>
    <property type="match status" value="1"/>
</dbReference>
<dbReference type="GO" id="GO:0005886">
    <property type="term" value="C:plasma membrane"/>
    <property type="evidence" value="ECO:0007669"/>
    <property type="project" value="InterPro"/>
</dbReference>
<accession>A0A934PXB3</accession>
<feature type="region of interest" description="Disordered" evidence="5">
    <location>
        <begin position="105"/>
        <end position="124"/>
    </location>
</feature>
<dbReference type="RefSeq" id="WP_200787172.1">
    <property type="nucleotide sequence ID" value="NZ_JAEDAO010000001.1"/>
</dbReference>
<evidence type="ECO:0000256" key="2">
    <source>
        <dbReference type="ARBA" id="ARBA00022692"/>
    </source>
</evidence>
<keyword evidence="3" id="KW-1133">Transmembrane helix</keyword>
<dbReference type="GO" id="GO:0097347">
    <property type="term" value="C:TAM protein secretion complex"/>
    <property type="evidence" value="ECO:0007669"/>
    <property type="project" value="TreeGrafter"/>
</dbReference>
<feature type="domain" description="Translocation and assembly module TamB C-terminal" evidence="6">
    <location>
        <begin position="894"/>
        <end position="1228"/>
    </location>
</feature>
<evidence type="ECO:0000313" key="7">
    <source>
        <dbReference type="EMBL" id="MBK0392225.1"/>
    </source>
</evidence>
<evidence type="ECO:0000313" key="8">
    <source>
        <dbReference type="Proteomes" id="UP000617041"/>
    </source>
</evidence>
<comment type="subcellular location">
    <subcellularLocation>
        <location evidence="1">Membrane</location>
        <topology evidence="1">Single-pass membrane protein</topology>
    </subcellularLocation>
</comment>
<name>A0A934PXB3_9BURK</name>
<keyword evidence="4" id="KW-0472">Membrane</keyword>
<evidence type="ECO:0000256" key="4">
    <source>
        <dbReference type="ARBA" id="ARBA00023136"/>
    </source>
</evidence>
<dbReference type="InterPro" id="IPR007452">
    <property type="entry name" value="TamB_C"/>
</dbReference>
<gene>
    <name evidence="7" type="ORF">I8E28_06450</name>
</gene>
<sequence length="1234" mass="130080">MRVLRWVLGTIAVLVGLLLVLLGAAWVWTGSEGSARWALEQVAKRQPLVAENVRGSLRRGVLADRLAWSQDGLAVEARDVDVAWQPLELLHRKVHLDHLRAASLRVDDKRPPKEGKSPPPTSLALPWPVAVDDIAIGRIDVAGSMPVDVRNLAGSYAYDRREHHVVLRNAHAYDGQYRGDVRVGGDGDMRLKADLQGRIAAPVPGAAQPVPVTFDAQANGPLAGFDVRLRIAGTAGSAAPAMRADATARVTPWADSPVAAARADLEGFDAGALWPQLPHMLLSGEVAAAPRAAGAWALNADLRNALVGPWDQHRIPASRVRVEGEWRGATRVLVRDLEAEVGGGRVVAQGAWEGQDAWKVDGRLDGVDPAAIHTAMAPVPIAGRVSLRGQGTAIAFDADLAARGGPVRKAGSELAAAVGALELRSLRAKGRWAGQELALPVLEVRTADAKLDAGVDLHLGSATGRGRVDLEAPGLRARGVGSVARAQGGGTVKLSLPDIRQAQRWLARLPMVPQAVTGAPALAGRGELQLAWQGGWEDPTVQAMASIPTLQPAEATPETWSVKDLGAKLDGRLADARLDAKAQGQWGARQATVDLVARAGRRNAGTFQGELSSLAAVLRDPAVGTGPWRVDVRKAVDWRWSAGQLETGAGEAVLQAPSTPPTQAQVAWEPVRWRPGQLRSAGRVTGLPLAWAELLGGPQLAGTALAGDLVFDGQWDAQLGEVLRLRAQLARRSGDVSVRAEATDGTSTRVQAGVREARLALDSEGDAVTLTLRWDSERAGTADARLQTRLSRTNEGWAWPEAAPLSGAVRAQLPRLGVWSLLAPPGWRLRGSLAADVAVAGTRGDPQLSGTLHADDLALRSVVDGISLQDGMLRARLEGRRLLVEQVRLQGPGTDGGVVTGSGEGGWSRDGVQARVVLDLDHLHVSSRSDRDLTVSGQLTASMDAAGAQVRGALHVDRARIELPDEAAPKLGDDVVVRNLPQGVTLGKVKPQGDAPKGRPVQLAVTLDFGRDFRVRGRGIETRLAGTLNIAGDSLAEPRLVGSIRTIGGEYRAYGQDLGIERGVLRFTGPMDNPALDVLALRPRLAGGQKAGVQITGSAQAPFVRLYSEPQLSEAETLSWLVLGRASASGGAETALLQQAAVALLASRAHRGDGKGVAGIVGLDELSVSRAGAEGPAVTLGKRLGRNLYAAYERSLSGAVGTLSVYYDLSRRVTVRASAGERAAVDLIVTFSYD</sequence>
<organism evidence="7 8">
    <name type="scientific">Ramlibacter algicola</name>
    <dbReference type="NCBI Taxonomy" id="2795217"/>
    <lineage>
        <taxon>Bacteria</taxon>
        <taxon>Pseudomonadati</taxon>
        <taxon>Pseudomonadota</taxon>
        <taxon>Betaproteobacteria</taxon>
        <taxon>Burkholderiales</taxon>
        <taxon>Comamonadaceae</taxon>
        <taxon>Ramlibacter</taxon>
    </lineage>
</organism>
<reference evidence="7" key="1">
    <citation type="submission" date="2020-12" db="EMBL/GenBank/DDBJ databases">
        <title>Ramlibacter sp. nov., isolated from a freshwater alga, Cryptomonas.</title>
        <authorList>
            <person name="Kim H.M."/>
            <person name="Jeon C.O."/>
        </authorList>
    </citation>
    <scope>NUCLEOTIDE SEQUENCE</scope>
    <source>
        <strain evidence="7">CrO1</strain>
    </source>
</reference>
<comment type="caution">
    <text evidence="7">The sequence shown here is derived from an EMBL/GenBank/DDBJ whole genome shotgun (WGS) entry which is preliminary data.</text>
</comment>
<dbReference type="EMBL" id="JAEDAO010000001">
    <property type="protein sequence ID" value="MBK0392225.1"/>
    <property type="molecule type" value="Genomic_DNA"/>
</dbReference>
<proteinExistence type="predicted"/>